<feature type="domain" description="Histidine kinase" evidence="9">
    <location>
        <begin position="52"/>
        <end position="253"/>
    </location>
</feature>
<keyword evidence="7" id="KW-0067">ATP-binding</keyword>
<keyword evidence="5" id="KW-0547">Nucleotide-binding</keyword>
<evidence type="ECO:0000256" key="6">
    <source>
        <dbReference type="ARBA" id="ARBA00022777"/>
    </source>
</evidence>
<dbReference type="InterPro" id="IPR003594">
    <property type="entry name" value="HATPase_dom"/>
</dbReference>
<dbReference type="Gene3D" id="3.30.565.10">
    <property type="entry name" value="Histidine kinase-like ATPase, C-terminal domain"/>
    <property type="match status" value="1"/>
</dbReference>
<evidence type="ECO:0000313" key="11">
    <source>
        <dbReference type="Proteomes" id="UP001589609"/>
    </source>
</evidence>
<dbReference type="Pfam" id="PF02518">
    <property type="entry name" value="HATPase_c"/>
    <property type="match status" value="1"/>
</dbReference>
<evidence type="ECO:0000256" key="3">
    <source>
        <dbReference type="ARBA" id="ARBA00022553"/>
    </source>
</evidence>
<name>A0ABV5WHI5_9BACI</name>
<dbReference type="Pfam" id="PF00512">
    <property type="entry name" value="HisKA"/>
    <property type="match status" value="1"/>
</dbReference>
<organism evidence="10 11">
    <name type="scientific">Ectobacillus funiculus</name>
    <dbReference type="NCBI Taxonomy" id="137993"/>
    <lineage>
        <taxon>Bacteria</taxon>
        <taxon>Bacillati</taxon>
        <taxon>Bacillota</taxon>
        <taxon>Bacilli</taxon>
        <taxon>Bacillales</taxon>
        <taxon>Bacillaceae</taxon>
        <taxon>Ectobacillus</taxon>
    </lineage>
</organism>
<evidence type="ECO:0000256" key="8">
    <source>
        <dbReference type="ARBA" id="ARBA00023012"/>
    </source>
</evidence>
<keyword evidence="8" id="KW-0902">Two-component regulatory system</keyword>
<dbReference type="InterPro" id="IPR005467">
    <property type="entry name" value="His_kinase_dom"/>
</dbReference>
<dbReference type="PANTHER" id="PTHR43065:SF46">
    <property type="entry name" value="C4-DICARBOXYLATE TRANSPORT SENSOR PROTEIN DCTB"/>
    <property type="match status" value="1"/>
</dbReference>
<protein>
    <recommendedName>
        <fullName evidence="2">histidine kinase</fullName>
        <ecNumber evidence="2">2.7.13.3</ecNumber>
    </recommendedName>
</protein>
<dbReference type="SMART" id="SM00387">
    <property type="entry name" value="HATPase_c"/>
    <property type="match status" value="1"/>
</dbReference>
<dbReference type="CDD" id="cd00082">
    <property type="entry name" value="HisKA"/>
    <property type="match status" value="1"/>
</dbReference>
<gene>
    <name evidence="10" type="ORF">ACFFMS_14370</name>
</gene>
<comment type="caution">
    <text evidence="10">The sequence shown here is derived from an EMBL/GenBank/DDBJ whole genome shotgun (WGS) entry which is preliminary data.</text>
</comment>
<dbReference type="CDD" id="cd00075">
    <property type="entry name" value="HATPase"/>
    <property type="match status" value="1"/>
</dbReference>
<dbReference type="PRINTS" id="PR00344">
    <property type="entry name" value="BCTRLSENSOR"/>
</dbReference>
<proteinExistence type="predicted"/>
<dbReference type="PROSITE" id="PS50109">
    <property type="entry name" value="HIS_KIN"/>
    <property type="match status" value="1"/>
</dbReference>
<comment type="catalytic activity">
    <reaction evidence="1">
        <text>ATP + protein L-histidine = ADP + protein N-phospho-L-histidine.</text>
        <dbReference type="EC" id="2.7.13.3"/>
    </reaction>
</comment>
<dbReference type="InterPro" id="IPR036890">
    <property type="entry name" value="HATPase_C_sf"/>
</dbReference>
<dbReference type="InterPro" id="IPR004358">
    <property type="entry name" value="Sig_transdc_His_kin-like_C"/>
</dbReference>
<accession>A0ABV5WHI5</accession>
<sequence>MVLDIEVMAAPFYLEEKVLAQVIIQDITQRKMAEKLLTDREKLVSIGQIATGIAHEVKNPLTAVKGFLQLLKESKSHPYLDMMESELEKALATLQNLLQVSKPDLHEESLVPIDLCQELESLLFLFQERLYNVKLEMDLRNSERKIIGKRNLFLKAFFNLIKNAIEAIQETGKIKIEHYYQNEWIHIKVSDTGVGIPEDKVKMLGTPFFSTKSEGTGLGLTQVFTTIHKHGGNISIHSTIGKGTTFHIQLPVR</sequence>
<dbReference type="Proteomes" id="UP001589609">
    <property type="component" value="Unassembled WGS sequence"/>
</dbReference>
<evidence type="ECO:0000259" key="9">
    <source>
        <dbReference type="PROSITE" id="PS50109"/>
    </source>
</evidence>
<evidence type="ECO:0000256" key="4">
    <source>
        <dbReference type="ARBA" id="ARBA00022679"/>
    </source>
</evidence>
<evidence type="ECO:0000256" key="2">
    <source>
        <dbReference type="ARBA" id="ARBA00012438"/>
    </source>
</evidence>
<dbReference type="InterPro" id="IPR003661">
    <property type="entry name" value="HisK_dim/P_dom"/>
</dbReference>
<evidence type="ECO:0000256" key="5">
    <source>
        <dbReference type="ARBA" id="ARBA00022741"/>
    </source>
</evidence>
<keyword evidence="6" id="KW-0418">Kinase</keyword>
<dbReference type="SUPFAM" id="SSF55874">
    <property type="entry name" value="ATPase domain of HSP90 chaperone/DNA topoisomerase II/histidine kinase"/>
    <property type="match status" value="1"/>
</dbReference>
<evidence type="ECO:0000313" key="10">
    <source>
        <dbReference type="EMBL" id="MFB9759606.1"/>
    </source>
</evidence>
<evidence type="ECO:0000256" key="1">
    <source>
        <dbReference type="ARBA" id="ARBA00000085"/>
    </source>
</evidence>
<dbReference type="EC" id="2.7.13.3" evidence="2"/>
<dbReference type="SUPFAM" id="SSF47384">
    <property type="entry name" value="Homodimeric domain of signal transducing histidine kinase"/>
    <property type="match status" value="1"/>
</dbReference>
<keyword evidence="11" id="KW-1185">Reference proteome</keyword>
<reference evidence="10 11" key="1">
    <citation type="submission" date="2024-09" db="EMBL/GenBank/DDBJ databases">
        <authorList>
            <person name="Sun Q."/>
            <person name="Mori K."/>
        </authorList>
    </citation>
    <scope>NUCLEOTIDE SEQUENCE [LARGE SCALE GENOMIC DNA]</scope>
    <source>
        <strain evidence="10 11">JCM 11201</strain>
    </source>
</reference>
<dbReference type="SMART" id="SM00388">
    <property type="entry name" value="HisKA"/>
    <property type="match status" value="1"/>
</dbReference>
<dbReference type="EMBL" id="JBHMAF010000079">
    <property type="protein sequence ID" value="MFB9759606.1"/>
    <property type="molecule type" value="Genomic_DNA"/>
</dbReference>
<keyword evidence="3" id="KW-0597">Phosphoprotein</keyword>
<dbReference type="InterPro" id="IPR036097">
    <property type="entry name" value="HisK_dim/P_sf"/>
</dbReference>
<evidence type="ECO:0000256" key="7">
    <source>
        <dbReference type="ARBA" id="ARBA00022840"/>
    </source>
</evidence>
<dbReference type="Gene3D" id="1.10.287.130">
    <property type="match status" value="1"/>
</dbReference>
<keyword evidence="4" id="KW-0808">Transferase</keyword>
<dbReference type="PANTHER" id="PTHR43065">
    <property type="entry name" value="SENSOR HISTIDINE KINASE"/>
    <property type="match status" value="1"/>
</dbReference>